<evidence type="ECO:0000313" key="8">
    <source>
        <dbReference type="Proteomes" id="UP000263642"/>
    </source>
</evidence>
<dbReference type="PANTHER" id="PTHR38480">
    <property type="entry name" value="SLR0254 PROTEIN"/>
    <property type="match status" value="1"/>
</dbReference>
<comment type="caution">
    <text evidence="7">The sequence shown here is derived from an EMBL/GenBank/DDBJ whole genome shotgun (WGS) entry which is preliminary data.</text>
</comment>
<evidence type="ECO:0000256" key="1">
    <source>
        <dbReference type="ARBA" id="ARBA00004141"/>
    </source>
</evidence>
<organism evidence="7 8">
    <name type="scientific">Gimesia maris</name>
    <dbReference type="NCBI Taxonomy" id="122"/>
    <lineage>
        <taxon>Bacteria</taxon>
        <taxon>Pseudomonadati</taxon>
        <taxon>Planctomycetota</taxon>
        <taxon>Planctomycetia</taxon>
        <taxon>Planctomycetales</taxon>
        <taxon>Planctomycetaceae</taxon>
        <taxon>Gimesia</taxon>
    </lineage>
</organism>
<evidence type="ECO:0000259" key="6">
    <source>
        <dbReference type="Pfam" id="PF06271"/>
    </source>
</evidence>
<evidence type="ECO:0000256" key="5">
    <source>
        <dbReference type="SAM" id="Phobius"/>
    </source>
</evidence>
<protein>
    <recommendedName>
        <fullName evidence="6">RDD domain-containing protein</fullName>
    </recommendedName>
</protein>
<dbReference type="AlphaFoldDB" id="A0A3D3R6V2"/>
<dbReference type="GO" id="GO:0016020">
    <property type="term" value="C:membrane"/>
    <property type="evidence" value="ECO:0007669"/>
    <property type="project" value="UniProtKB-SubCell"/>
</dbReference>
<dbReference type="EMBL" id="DQAY01000069">
    <property type="protein sequence ID" value="HCO23792.1"/>
    <property type="molecule type" value="Genomic_DNA"/>
</dbReference>
<evidence type="ECO:0000256" key="2">
    <source>
        <dbReference type="ARBA" id="ARBA00022692"/>
    </source>
</evidence>
<dbReference type="Pfam" id="PF06271">
    <property type="entry name" value="RDD"/>
    <property type="match status" value="1"/>
</dbReference>
<evidence type="ECO:0000313" key="7">
    <source>
        <dbReference type="EMBL" id="HCO23792.1"/>
    </source>
</evidence>
<comment type="subcellular location">
    <subcellularLocation>
        <location evidence="1">Membrane</location>
        <topology evidence="1">Multi-pass membrane protein</topology>
    </subcellularLocation>
</comment>
<feature type="transmembrane region" description="Helical" evidence="5">
    <location>
        <begin position="54"/>
        <end position="76"/>
    </location>
</feature>
<reference evidence="7 8" key="1">
    <citation type="journal article" date="2018" name="Nat. Biotechnol.">
        <title>A standardized bacterial taxonomy based on genome phylogeny substantially revises the tree of life.</title>
        <authorList>
            <person name="Parks D.H."/>
            <person name="Chuvochina M."/>
            <person name="Waite D.W."/>
            <person name="Rinke C."/>
            <person name="Skarshewski A."/>
            <person name="Chaumeil P.A."/>
            <person name="Hugenholtz P."/>
        </authorList>
    </citation>
    <scope>NUCLEOTIDE SEQUENCE [LARGE SCALE GENOMIC DNA]</scope>
    <source>
        <strain evidence="7">UBA9375</strain>
    </source>
</reference>
<dbReference type="InterPro" id="IPR010432">
    <property type="entry name" value="RDD"/>
</dbReference>
<keyword evidence="4 5" id="KW-0472">Membrane</keyword>
<dbReference type="RefSeq" id="WP_278441798.1">
    <property type="nucleotide sequence ID" value="NZ_CAXBMG010000035.1"/>
</dbReference>
<keyword evidence="2 5" id="KW-0812">Transmembrane</keyword>
<sequence length="299" mass="33987">MASTITLDETSPAADDVVEPFIPGNREILGLEMQVETPENVVLSYQLAGPSQRYVAYLIDFLIRTMMLVAIFMFFIAPLMELLMPGAMLGLFLVIMFLNTWGYYTISETFFKGKSIGKHACGLRVIREGGYPITFWPSLLRNLARSADSIIFYGVGITSMLLTRRFQRLGDLLAGTVVVQERSLELPRKPIILNKIKPLDKNDIGSFLPRDEVLSLIDEFIGRRHVLTYERGHALAAQLAKRLAKRLHYSGDEKKVSEYPMAFLASVYKTFSFSQDQEEQELVDEYNKRSEMPGEDTYE</sequence>
<evidence type="ECO:0000256" key="4">
    <source>
        <dbReference type="ARBA" id="ARBA00023136"/>
    </source>
</evidence>
<keyword evidence="3 5" id="KW-1133">Transmembrane helix</keyword>
<accession>A0A3D3R6V2</accession>
<feature type="domain" description="RDD" evidence="6">
    <location>
        <begin position="48"/>
        <end position="175"/>
    </location>
</feature>
<proteinExistence type="predicted"/>
<gene>
    <name evidence="7" type="ORF">DIT97_12325</name>
</gene>
<dbReference type="Proteomes" id="UP000263642">
    <property type="component" value="Unassembled WGS sequence"/>
</dbReference>
<name>A0A3D3R6V2_9PLAN</name>
<feature type="transmembrane region" description="Helical" evidence="5">
    <location>
        <begin position="82"/>
        <end position="104"/>
    </location>
</feature>
<dbReference type="PANTHER" id="PTHR38480:SF1">
    <property type="entry name" value="SLR0254 PROTEIN"/>
    <property type="match status" value="1"/>
</dbReference>
<evidence type="ECO:0000256" key="3">
    <source>
        <dbReference type="ARBA" id="ARBA00022989"/>
    </source>
</evidence>